<dbReference type="RefSeq" id="WP_012994048.1">
    <property type="nucleotide sequence ID" value="NC_013895.2"/>
</dbReference>
<feature type="region of interest" description="Disordered" evidence="1">
    <location>
        <begin position="1828"/>
        <end position="1853"/>
    </location>
</feature>
<feature type="compositionally biased region" description="Basic and acidic residues" evidence="1">
    <location>
        <begin position="84"/>
        <end position="94"/>
    </location>
</feature>
<feature type="compositionally biased region" description="Low complexity" evidence="1">
    <location>
        <begin position="2036"/>
        <end position="2046"/>
    </location>
</feature>
<evidence type="ECO:0008006" key="5">
    <source>
        <dbReference type="Google" id="ProtNLM"/>
    </source>
</evidence>
<organism evidence="3 4">
    <name type="scientific">Mageeibacillus indolicus (strain UPII9-5)</name>
    <name type="common">Clostridiales genomosp. BVAB3 (strain UPII9-5)</name>
    <dbReference type="NCBI Taxonomy" id="699246"/>
    <lineage>
        <taxon>Bacteria</taxon>
        <taxon>Bacillati</taxon>
        <taxon>Bacillota</taxon>
        <taxon>Clostridia</taxon>
        <taxon>Eubacteriales</taxon>
        <taxon>Oscillospiraceae</taxon>
        <taxon>Mageeibacillus</taxon>
    </lineage>
</organism>
<gene>
    <name evidence="3" type="ordered locus">HMPREF0868_0231</name>
</gene>
<evidence type="ECO:0000313" key="3">
    <source>
        <dbReference type="EMBL" id="ADC90794.1"/>
    </source>
</evidence>
<dbReference type="eggNOG" id="COG3064">
    <property type="taxonomic scope" value="Bacteria"/>
</dbReference>
<dbReference type="STRING" id="699246.HMPREF0868_0231"/>
<reference evidence="4" key="1">
    <citation type="submission" date="2009-12" db="EMBL/GenBank/DDBJ databases">
        <title>Sequence of Clostridiales genomosp. BVAB3 str. UPII9-5.</title>
        <authorList>
            <person name="Madupu R."/>
            <person name="Durkin A.S."/>
            <person name="Torralba M."/>
            <person name="Methe B."/>
            <person name="Sutton G.G."/>
            <person name="Strausberg R.L."/>
            <person name="Nelson K.E."/>
        </authorList>
    </citation>
    <scope>NUCLEOTIDE SEQUENCE [LARGE SCALE GENOMIC DNA]</scope>
    <source>
        <strain evidence="4">UPII9-5</strain>
    </source>
</reference>
<feature type="region of interest" description="Disordered" evidence="1">
    <location>
        <begin position="1963"/>
        <end position="2072"/>
    </location>
</feature>
<accession>D3R062</accession>
<name>D3R062_MAGIU</name>
<feature type="signal peptide" evidence="2">
    <location>
        <begin position="1"/>
        <end position="25"/>
    </location>
</feature>
<feature type="compositionally biased region" description="Low complexity" evidence="1">
    <location>
        <begin position="2001"/>
        <end position="2026"/>
    </location>
</feature>
<evidence type="ECO:0000313" key="4">
    <source>
        <dbReference type="Proteomes" id="UP000008234"/>
    </source>
</evidence>
<sequence length="2345" mass="265329">MNKYLRKIAAVLSLTLVLTSFDCTALRAVNTAEINAVSKNFNEMTQQGDANKSDQAKPAQPNAAEPNADKADGAAKNQSATKQGEGKAEADKANTKALSKPQPKYIIAEPVKKTGARSKRSIRESGSVSDARQGLLADLSAYRDNHVQVPLGLEQAADGGMDRAAYEDRSENGMDRSTPEAGSTTGTPQLGGANKADKNSANSSIKFGSEPDGKNVGLEKGEKPDPKITEPEGAYLNRHLPLQARYLGDPTDPDTANEQVKNEAPPSTYSYKMHFVLRRVIQRKGEQDQYKYVEFHKPYQITVGKYPDKKHPVDGIKYKLPIKDGYKNPVPYHGDLKMFEEQAKNTDEDKKPKQITSNAVAEIEFRHGNDVQLEASDNGRKGNIYYVKKLAELQPEKKTTAEKDAEGKNQKLREEIFIYEPKEACLTLEYEFQSQGDSTKFETSPKGGSREVPSSIGADYAPKGDDMLPETKPGDDFSDDVKNGFEPANKDIHILVPETDKCGDFRVKLRLLRKNSQCIFDVAADKAEKVPTRQFAFGQTITLPKKEPKYEGYKFLGWEPDCDVYEYDVSGSRVKPVFDHKAKSDSREEIKKKLRDGLSDEEKKINGKVMDDEAQVNFALMKASKDDASAKEKGLLKEYKDTLLGNKDVTNAMPAKKITFKAHWVMNTSAKYTYSYWLEKPEDPQGDNFADKYVYLYSEPSEHDEATFTLFTPPNWDSNLPTSRPPWMKKLKDKTDKIISDANNDKSKKTNFYEWDKLKKDLYNRARFDDFFEYDEKATAEANKGMYVTGDGRADCKIIFKRRRYTVVFTTNPYKDNPRLPYSLTFRSKEKDKLGNPILLPKDSKEGTEYTFNTPKDSKVDTLPDKIPELNEEERKTAPYQFTARFGQTLYNVWPNPYENCTFKEPGNDENFDFRFIGWLPIASKYSGYFDSPPYVLSYDMLYVQRENVNKEGAHYYKCDRKGNVVKEETGINNEKLPSVISFYPDTTTESNMRPFISALKVQGLDGKLSAKKTEKFRTLYLRGDVTNSAKNFPKPNLIGFTAVANVTEAEKSVNEPISGDTSEIPTKSLDMDKINDMVDYVLDPSGTEDDEKKSLEEDYGEILNKDYLEKICLFLVKVKRLIDEMDPDDDEIKEEDKKIQEEGILSVIKKNKDGEYESSFPTLDNLGDFGDIAYLQYYYARNRYPITIKNVKKDITQNTFYDDSLLHALYSKDAKTGKEKPLVDDEKDRPDNDDKIQPGWVFDGYTFDEQNKLRIDQPGYTMPDNPITVFAKWMDPQVYDLTIDLQGGHFDKLPEQSELTDYPFNDTFYKAEANQIRVNTKDGEKAVPVDKLKDCDPYSVDNITYRIKSGKNVLPFTEVPTKPGYLFLGWEAVRYELNDKKEIQRKDGKPIEDKSYWDNYKAHEFFSFNNPMAEPMGIRAMWLPINYVPVYFEHHFFDKDNNEIGSPINVSEADLLKYIKSKDVKAFPQGLKGVVEINSNGQPGSNMAAMAVYEGKDWVLLNSEELATVYEKNYGGDLPPEITNKFIQNKFVLDREDGNHNLLTPSPNIFKFYYHTFARRVYYKTYNCVDDSGEGSSGTDPRYQIMREPEKEKNDNFDYDVINYKPIHGYKLYKSDPNDQEAMQQVARFKDVDGHLVINDDKEDGNNFKFKYKDYRVLVRNSENAKTPNGYHRVIFELDKNMKFVTNYEGAFNGITKGSKLKDIVDGQGKNKTISDLLGMGDELDYRAIDADKVCNRRYIVDVADGVDDANIPLPPIHPVRYLPVSLLWIDQKGLNFYSHKLYESTPGEIEEEDLEKTLDEAVPPQPEPERKLSFSNEYKVNVELTPKNKGTEPTKKLTLMPKNLNDKGDYKDQPRWVKIEDIPASQDLICQRVSGSPRKDANGALPEPKALTDGTLARNENADNAKLEEDAVKCLHDKDCPDRASNAEGHKGEGRWNVEEPAMNKLELTDFADLQVICEEKVTPEEPTPADQQGKVPDWQKKPYKNKTIKAFAKGSDEATGTQPGQCGQPAPGGQLTPGTQPTPGVQPTPGTQPAPGTQPDQGTAPAAGQPDSCKQCDLDSNSSKFEDDKLPPRIWTKAFLDKLKEIDGQPHDIFEWSASEEGAQEQTDGVEKGIFVEHKVLVNNKESTRLFEVELFGSTETELFVVNSEVPTIDVEVQKYWYGKYGQPLDFNTLSVGSAANPKPLTMEMRFMDPRILLKPQTVDLTAANKWHDWIRNVRLKFRRTSPRTYDYELHEVGDSGGTLSYGGKKFDAIYIGRCLDGFKVINREQTYGFPPVVAICDCARMGMNKAYTAANRAYTAVSEAAGKAGNYIKRQVGKLFGGNGRQTETNGQGGCSSCHLD</sequence>
<keyword evidence="4" id="KW-1185">Reference proteome</keyword>
<dbReference type="EMBL" id="CP001850">
    <property type="protein sequence ID" value="ADC90794.1"/>
    <property type="molecule type" value="Genomic_DNA"/>
</dbReference>
<feature type="compositionally biased region" description="Basic and acidic residues" evidence="1">
    <location>
        <begin position="209"/>
        <end position="230"/>
    </location>
</feature>
<protein>
    <recommendedName>
        <fullName evidence="5">Repeat protein</fullName>
    </recommendedName>
</protein>
<feature type="region of interest" description="Disordered" evidence="1">
    <location>
        <begin position="1876"/>
        <end position="1901"/>
    </location>
</feature>
<evidence type="ECO:0000256" key="2">
    <source>
        <dbReference type="SAM" id="SignalP"/>
    </source>
</evidence>
<feature type="region of interest" description="Disordered" evidence="1">
    <location>
        <begin position="2326"/>
        <end position="2345"/>
    </location>
</feature>
<dbReference type="Proteomes" id="UP000008234">
    <property type="component" value="Chromosome"/>
</dbReference>
<feature type="chain" id="PRO_5039161483" description="Repeat protein" evidence="2">
    <location>
        <begin position="26"/>
        <end position="2345"/>
    </location>
</feature>
<feature type="region of interest" description="Disordered" evidence="1">
    <location>
        <begin position="436"/>
        <end position="471"/>
    </location>
</feature>
<keyword evidence="2" id="KW-0732">Signal</keyword>
<feature type="compositionally biased region" description="Basic and acidic residues" evidence="1">
    <location>
        <begin position="167"/>
        <end position="178"/>
    </location>
</feature>
<feature type="compositionally biased region" description="Polar residues" evidence="1">
    <location>
        <begin position="254"/>
        <end position="265"/>
    </location>
</feature>
<feature type="region of interest" description="Disordered" evidence="1">
    <location>
        <begin position="167"/>
        <end position="265"/>
    </location>
</feature>
<feature type="region of interest" description="Disordered" evidence="1">
    <location>
        <begin position="46"/>
        <end position="131"/>
    </location>
</feature>
<dbReference type="KEGG" id="clo:HMPREF0868_0231"/>
<dbReference type="HOGENOM" id="CLU_001584_0_0_9"/>
<proteinExistence type="predicted"/>
<evidence type="ECO:0000256" key="1">
    <source>
        <dbReference type="SAM" id="MobiDB-lite"/>
    </source>
</evidence>